<proteinExistence type="predicted"/>
<reference evidence="1 2" key="1">
    <citation type="submission" date="2016-11" db="EMBL/GenBank/DDBJ databases">
        <authorList>
            <person name="Jaros S."/>
            <person name="Januszkiewicz K."/>
            <person name="Wedrychowicz H."/>
        </authorList>
    </citation>
    <scope>NUCLEOTIDE SEQUENCE [LARGE SCALE GENOMIC DNA]</scope>
    <source>
        <strain evidence="1 2">DSM 44523</strain>
    </source>
</reference>
<name>A0A1M4TN46_STRHI</name>
<organism evidence="1 2">
    <name type="scientific">Streptoalloteichus hindustanus</name>
    <dbReference type="NCBI Taxonomy" id="2017"/>
    <lineage>
        <taxon>Bacteria</taxon>
        <taxon>Bacillati</taxon>
        <taxon>Actinomycetota</taxon>
        <taxon>Actinomycetes</taxon>
        <taxon>Pseudonocardiales</taxon>
        <taxon>Pseudonocardiaceae</taxon>
        <taxon>Streptoalloteichus</taxon>
    </lineage>
</organism>
<keyword evidence="2" id="KW-1185">Reference proteome</keyword>
<evidence type="ECO:0000313" key="2">
    <source>
        <dbReference type="Proteomes" id="UP000184501"/>
    </source>
</evidence>
<dbReference type="Proteomes" id="UP000184501">
    <property type="component" value="Unassembled WGS sequence"/>
</dbReference>
<dbReference type="EMBL" id="FQVN01000001">
    <property type="protein sequence ID" value="SHE45825.1"/>
    <property type="molecule type" value="Genomic_DNA"/>
</dbReference>
<dbReference type="RefSeq" id="WP_073479380.1">
    <property type="nucleotide sequence ID" value="NZ_FQVN01000001.1"/>
</dbReference>
<sequence>MHKINARCVDELTDGGVDEEFAEDLPEPVRVVSEAALRNAVLVLDALAATLRSVATGPVNKAGATADQIRIIIDAVEAGRRLDTTCCANPWRGVLARHLLP</sequence>
<dbReference type="OrthoDB" id="3697813at2"/>
<accession>A0A1M4TN46</accession>
<dbReference type="AlphaFoldDB" id="A0A1M4TN46"/>
<evidence type="ECO:0000313" key="1">
    <source>
        <dbReference type="EMBL" id="SHE45825.1"/>
    </source>
</evidence>
<gene>
    <name evidence="1" type="ORF">SAMN05444320_101143</name>
</gene>
<protein>
    <submittedName>
        <fullName evidence="1">Uncharacterized protein</fullName>
    </submittedName>
</protein>